<protein>
    <submittedName>
        <fullName evidence="1">Uncharacterized protein</fullName>
    </submittedName>
</protein>
<comment type="caution">
    <text evidence="1">The sequence shown here is derived from an EMBL/GenBank/DDBJ whole genome shotgun (WGS) entry which is preliminary data.</text>
</comment>
<organism evidence="1">
    <name type="scientific">marine sediment metagenome</name>
    <dbReference type="NCBI Taxonomy" id="412755"/>
    <lineage>
        <taxon>unclassified sequences</taxon>
        <taxon>metagenomes</taxon>
        <taxon>ecological metagenomes</taxon>
    </lineage>
</organism>
<proteinExistence type="predicted"/>
<sequence length="39" mass="4440">MSELECPVKCEDCHTFAGSSAYDNCEIYIELYEVGFLTE</sequence>
<gene>
    <name evidence="1" type="ORF">LCGC14_2351340</name>
</gene>
<reference evidence="1" key="1">
    <citation type="journal article" date="2015" name="Nature">
        <title>Complex archaea that bridge the gap between prokaryotes and eukaryotes.</title>
        <authorList>
            <person name="Spang A."/>
            <person name="Saw J.H."/>
            <person name="Jorgensen S.L."/>
            <person name="Zaremba-Niedzwiedzka K."/>
            <person name="Martijn J."/>
            <person name="Lind A.E."/>
            <person name="van Eijk R."/>
            <person name="Schleper C."/>
            <person name="Guy L."/>
            <person name="Ettema T.J."/>
        </authorList>
    </citation>
    <scope>NUCLEOTIDE SEQUENCE</scope>
</reference>
<accession>A0A0F9CWN3</accession>
<name>A0A0F9CWN3_9ZZZZ</name>
<evidence type="ECO:0000313" key="1">
    <source>
        <dbReference type="EMBL" id="KKL45866.1"/>
    </source>
</evidence>
<dbReference type="AlphaFoldDB" id="A0A0F9CWN3"/>
<dbReference type="EMBL" id="LAZR01034236">
    <property type="protein sequence ID" value="KKL45866.1"/>
    <property type="molecule type" value="Genomic_DNA"/>
</dbReference>